<keyword evidence="6" id="KW-1185">Reference proteome</keyword>
<dbReference type="RefSeq" id="WP_274356202.1">
    <property type="nucleotide sequence ID" value="NZ_CP118099.1"/>
</dbReference>
<organism evidence="5 6">
    <name type="scientific">Exiguobacterium marinum</name>
    <dbReference type="NCBI Taxonomy" id="273528"/>
    <lineage>
        <taxon>Bacteria</taxon>
        <taxon>Bacillati</taxon>
        <taxon>Bacillota</taxon>
        <taxon>Bacilli</taxon>
        <taxon>Bacillales</taxon>
        <taxon>Bacillales Family XII. Incertae Sedis</taxon>
        <taxon>Exiguobacterium</taxon>
    </lineage>
</organism>
<evidence type="ECO:0000313" key="6">
    <source>
        <dbReference type="Proteomes" id="UP001213680"/>
    </source>
</evidence>
<dbReference type="PANTHER" id="PTHR30217">
    <property type="entry name" value="PEPTIDASE U32 FAMILY"/>
    <property type="match status" value="1"/>
</dbReference>
<comment type="similarity">
    <text evidence="3">Belongs to the peptidase U32 family.</text>
</comment>
<name>A0ABY7WV83_9BACL</name>
<evidence type="ECO:0000256" key="1">
    <source>
        <dbReference type="ARBA" id="ARBA00022670"/>
    </source>
</evidence>
<dbReference type="Proteomes" id="UP001213680">
    <property type="component" value="Chromosome"/>
</dbReference>
<keyword evidence="1" id="KW-0645">Protease</keyword>
<dbReference type="EMBL" id="CP118099">
    <property type="protein sequence ID" value="WDH74796.1"/>
    <property type="molecule type" value="Genomic_DNA"/>
</dbReference>
<evidence type="ECO:0000313" key="5">
    <source>
        <dbReference type="EMBL" id="WDH74796.1"/>
    </source>
</evidence>
<keyword evidence="2" id="KW-0378">Hydrolase</keyword>
<dbReference type="InterPro" id="IPR051454">
    <property type="entry name" value="RNA/ubiquinone_mod_enzymes"/>
</dbReference>
<dbReference type="PROSITE" id="PS01276">
    <property type="entry name" value="PEPTIDASE_U32"/>
    <property type="match status" value="1"/>
</dbReference>
<dbReference type="Gene3D" id="2.40.30.10">
    <property type="entry name" value="Translation factors"/>
    <property type="match status" value="1"/>
</dbReference>
<protein>
    <submittedName>
        <fullName evidence="5">U32 family peptidase</fullName>
    </submittedName>
</protein>
<dbReference type="Pfam" id="PF16325">
    <property type="entry name" value="Peptidase_U32_C"/>
    <property type="match status" value="1"/>
</dbReference>
<evidence type="ECO:0000256" key="3">
    <source>
        <dbReference type="ARBA" id="ARBA00038374"/>
    </source>
</evidence>
<gene>
    <name evidence="5" type="ORF">PTI97_08100</name>
</gene>
<evidence type="ECO:0000256" key="2">
    <source>
        <dbReference type="ARBA" id="ARBA00022801"/>
    </source>
</evidence>
<proteinExistence type="inferred from homology"/>
<accession>A0ABY7WV83</accession>
<dbReference type="PANTHER" id="PTHR30217:SF6">
    <property type="entry name" value="TRNA HYDROXYLATION PROTEIN P"/>
    <property type="match status" value="1"/>
</dbReference>
<reference evidence="5 6" key="1">
    <citation type="submission" date="2023-02" db="EMBL/GenBank/DDBJ databases">
        <title>A bacterium isolated from plastisphere.</title>
        <authorList>
            <person name="Sun Y."/>
        </authorList>
    </citation>
    <scope>NUCLEOTIDE SEQUENCE [LARGE SCALE GENOMIC DNA]</scope>
    <source>
        <strain evidence="6">a-1</strain>
    </source>
</reference>
<dbReference type="InterPro" id="IPR032525">
    <property type="entry name" value="Peptidase_U32_C"/>
</dbReference>
<dbReference type="Pfam" id="PF01136">
    <property type="entry name" value="Peptidase_U32"/>
    <property type="match status" value="1"/>
</dbReference>
<sequence>MKRRPELLAPAGNLEKLKMAIHYGADAVYIGGQQFGLRSRAGNFSYEEMREGVAFAHARNAKVYVAANMVTHEGDIEGAGEFFQTLRDIGIDAVIVSDPAMIETCLTEAEGLPVHLSTQASATNYETLRFWKDEGLERVVLAREVSMDEIVKMKQEVDVEIETFVHGAMCISYSGRCTLSNHMTLRDANRGGCAQSCRWKYGFFEEGALLTEEMEARDEEPFTMSSVDLSMVRHIPDLVDAGVDSLKVEGRMKSIHYVATVCNVYRQVIDAYCEDPENFVFDPAWEEEIWKAAQRELASGFYYGIPTEKEQLFGKPRSIPQYAFAARVISYDPTSGMATLEQRNHFSVGEEVEFFGPGFKRFSQVIESIENVDGQPLESANQAMMTIRVKVDEPVATDFIMRKRKSVPARVVV</sequence>
<dbReference type="InterPro" id="IPR001539">
    <property type="entry name" value="Peptidase_U32"/>
</dbReference>
<feature type="domain" description="Peptidase family U32 C-terminal" evidence="4">
    <location>
        <begin position="321"/>
        <end position="402"/>
    </location>
</feature>
<evidence type="ECO:0000259" key="4">
    <source>
        <dbReference type="Pfam" id="PF16325"/>
    </source>
</evidence>